<dbReference type="STRING" id="454006.SAMN05421825_1270"/>
<sequence>MPYRLFKIFLSFFIIISTFGFGQTLTSSLDKTTLALGEVAVFKIQILDLAGKDVQIAPRNELLPFHFEMVNDSIAVQKDIYLRSVKFAVFQEGKFTIPEIEIKVGDEILKTIPYEVEVINTAKKGDQINDIMKNKEVELNVQDYWDLYKFYVLVALMIIAIVVLIIGIIKYGKKRKSSPIVTTNQTLKDLEKLRKKNYIENENFRAFYIELIDITRTFITKQYQIPADVLLTDDLIDHMKNTNAISQENEKVVEDIFLRGDLVKFAKTIPTKELMAKDFTEIRDFVKRSTKDVEAENLRNVSVAELSEADKSKIRKLK</sequence>
<evidence type="ECO:0000313" key="2">
    <source>
        <dbReference type="EMBL" id="SDF19484.1"/>
    </source>
</evidence>
<keyword evidence="3" id="KW-1185">Reference proteome</keyword>
<keyword evidence="1" id="KW-0812">Transmembrane</keyword>
<gene>
    <name evidence="2" type="ORF">SAMN05421825_1270</name>
</gene>
<accession>A0A1G7J3W7</accession>
<proteinExistence type="predicted"/>
<evidence type="ECO:0000313" key="3">
    <source>
        <dbReference type="Proteomes" id="UP000199203"/>
    </source>
</evidence>
<evidence type="ECO:0000256" key="1">
    <source>
        <dbReference type="SAM" id="Phobius"/>
    </source>
</evidence>
<keyword evidence="1" id="KW-0472">Membrane</keyword>
<feature type="transmembrane region" description="Helical" evidence="1">
    <location>
        <begin position="150"/>
        <end position="169"/>
    </location>
</feature>
<name>A0A1G7J3W7_9FLAO</name>
<protein>
    <recommendedName>
        <fullName evidence="4">Protein BatD</fullName>
    </recommendedName>
</protein>
<dbReference type="OrthoDB" id="9807384at2"/>
<reference evidence="3" key="1">
    <citation type="submission" date="2016-10" db="EMBL/GenBank/DDBJ databases">
        <authorList>
            <person name="Varghese N."/>
            <person name="Submissions S."/>
        </authorList>
    </citation>
    <scope>NUCLEOTIDE SEQUENCE [LARGE SCALE GENOMIC DNA]</scope>
    <source>
        <strain evidence="3">DSM 19684</strain>
    </source>
</reference>
<dbReference type="EMBL" id="FNBH01000001">
    <property type="protein sequence ID" value="SDF19484.1"/>
    <property type="molecule type" value="Genomic_DNA"/>
</dbReference>
<evidence type="ECO:0008006" key="4">
    <source>
        <dbReference type="Google" id="ProtNLM"/>
    </source>
</evidence>
<keyword evidence="1" id="KW-1133">Transmembrane helix</keyword>
<dbReference type="Proteomes" id="UP000199203">
    <property type="component" value="Unassembled WGS sequence"/>
</dbReference>
<dbReference type="RefSeq" id="WP_089872315.1">
    <property type="nucleotide sequence ID" value="NZ_FNBH01000001.1"/>
</dbReference>
<organism evidence="2 3">
    <name type="scientific">Epilithonimonas hungarica</name>
    <dbReference type="NCBI Taxonomy" id="454006"/>
    <lineage>
        <taxon>Bacteria</taxon>
        <taxon>Pseudomonadati</taxon>
        <taxon>Bacteroidota</taxon>
        <taxon>Flavobacteriia</taxon>
        <taxon>Flavobacteriales</taxon>
        <taxon>Weeksellaceae</taxon>
        <taxon>Chryseobacterium group</taxon>
        <taxon>Epilithonimonas</taxon>
    </lineage>
</organism>
<dbReference type="AlphaFoldDB" id="A0A1G7J3W7"/>